<dbReference type="PROSITE" id="PS50089">
    <property type="entry name" value="ZF_RING_2"/>
    <property type="match status" value="1"/>
</dbReference>
<evidence type="ECO:0000256" key="1">
    <source>
        <dbReference type="ARBA" id="ARBA00022723"/>
    </source>
</evidence>
<name>A0AAV6W9U3_9LAMI</name>
<gene>
    <name evidence="7" type="ORF">BUALT_Bualt16G0075200</name>
</gene>
<protein>
    <recommendedName>
        <fullName evidence="6">RING-type domain-containing protein</fullName>
    </recommendedName>
</protein>
<evidence type="ECO:0000256" key="5">
    <source>
        <dbReference type="SAM" id="MobiDB-lite"/>
    </source>
</evidence>
<dbReference type="Pfam" id="PF00097">
    <property type="entry name" value="zf-C3HC4"/>
    <property type="match status" value="1"/>
</dbReference>
<evidence type="ECO:0000313" key="8">
    <source>
        <dbReference type="Proteomes" id="UP000826271"/>
    </source>
</evidence>
<sequence>MGKRKRRSDNNKTPPPSDFIPHAPQVDLQLERGPHQAESSARHSLPSVLKTPPSDQSHLNQNRTMLLRHPRHSFGRQYSRRSSTNHSDPSPSHWNGTPVYDGMLSYKLANKDLPEFPYRERWDRTFHKPERIRSSSLALNAVSSNVRDMECGICQKRLRKNPSINLENSMISPNDHSVVAILVCGHAYHADCLEQKTNHEDRQDPPCPFCPSAIS</sequence>
<dbReference type="Gene3D" id="3.30.40.10">
    <property type="entry name" value="Zinc/RING finger domain, C3HC4 (zinc finger)"/>
    <property type="match status" value="1"/>
</dbReference>
<keyword evidence="3" id="KW-0862">Zinc</keyword>
<feature type="compositionally biased region" description="Polar residues" evidence="5">
    <location>
        <begin position="53"/>
        <end position="64"/>
    </location>
</feature>
<dbReference type="SUPFAM" id="SSF57850">
    <property type="entry name" value="RING/U-box"/>
    <property type="match status" value="1"/>
</dbReference>
<dbReference type="InterPro" id="IPR001841">
    <property type="entry name" value="Znf_RING"/>
</dbReference>
<feature type="compositionally biased region" description="Polar residues" evidence="5">
    <location>
        <begin position="80"/>
        <end position="95"/>
    </location>
</feature>
<accession>A0AAV6W9U3</accession>
<dbReference type="SMART" id="SM00184">
    <property type="entry name" value="RING"/>
    <property type="match status" value="1"/>
</dbReference>
<evidence type="ECO:0000259" key="6">
    <source>
        <dbReference type="PROSITE" id="PS50089"/>
    </source>
</evidence>
<proteinExistence type="predicted"/>
<organism evidence="7 8">
    <name type="scientific">Buddleja alternifolia</name>
    <dbReference type="NCBI Taxonomy" id="168488"/>
    <lineage>
        <taxon>Eukaryota</taxon>
        <taxon>Viridiplantae</taxon>
        <taxon>Streptophyta</taxon>
        <taxon>Embryophyta</taxon>
        <taxon>Tracheophyta</taxon>
        <taxon>Spermatophyta</taxon>
        <taxon>Magnoliopsida</taxon>
        <taxon>eudicotyledons</taxon>
        <taxon>Gunneridae</taxon>
        <taxon>Pentapetalae</taxon>
        <taxon>asterids</taxon>
        <taxon>lamiids</taxon>
        <taxon>Lamiales</taxon>
        <taxon>Scrophulariaceae</taxon>
        <taxon>Buddlejeae</taxon>
        <taxon>Buddleja</taxon>
    </lineage>
</organism>
<comment type="caution">
    <text evidence="7">The sequence shown here is derived from an EMBL/GenBank/DDBJ whole genome shotgun (WGS) entry which is preliminary data.</text>
</comment>
<evidence type="ECO:0000313" key="7">
    <source>
        <dbReference type="EMBL" id="KAG8367468.1"/>
    </source>
</evidence>
<reference evidence="7" key="1">
    <citation type="submission" date="2019-10" db="EMBL/GenBank/DDBJ databases">
        <authorList>
            <person name="Zhang R."/>
            <person name="Pan Y."/>
            <person name="Wang J."/>
            <person name="Ma R."/>
            <person name="Yu S."/>
        </authorList>
    </citation>
    <scope>NUCLEOTIDE SEQUENCE</scope>
    <source>
        <strain evidence="7">LA-IB0</strain>
        <tissue evidence="7">Leaf</tissue>
    </source>
</reference>
<dbReference type="InterPro" id="IPR013083">
    <property type="entry name" value="Znf_RING/FYVE/PHD"/>
</dbReference>
<keyword evidence="1" id="KW-0479">Metal-binding</keyword>
<dbReference type="PANTHER" id="PTHR31150:SF6">
    <property type="entry name" value="ZINC ION BINDING PROTEIN"/>
    <property type="match status" value="1"/>
</dbReference>
<keyword evidence="2 4" id="KW-0863">Zinc-finger</keyword>
<dbReference type="EMBL" id="WHWC01000016">
    <property type="protein sequence ID" value="KAG8367468.1"/>
    <property type="molecule type" value="Genomic_DNA"/>
</dbReference>
<dbReference type="Proteomes" id="UP000826271">
    <property type="component" value="Unassembled WGS sequence"/>
</dbReference>
<evidence type="ECO:0000256" key="4">
    <source>
        <dbReference type="PROSITE-ProRule" id="PRU00175"/>
    </source>
</evidence>
<evidence type="ECO:0000256" key="2">
    <source>
        <dbReference type="ARBA" id="ARBA00022771"/>
    </source>
</evidence>
<dbReference type="GO" id="GO:0008270">
    <property type="term" value="F:zinc ion binding"/>
    <property type="evidence" value="ECO:0007669"/>
    <property type="project" value="UniProtKB-KW"/>
</dbReference>
<dbReference type="PANTHER" id="PTHR31150">
    <property type="entry name" value="EXPRESSED PROTEIN"/>
    <property type="match status" value="1"/>
</dbReference>
<evidence type="ECO:0000256" key="3">
    <source>
        <dbReference type="ARBA" id="ARBA00022833"/>
    </source>
</evidence>
<feature type="region of interest" description="Disordered" evidence="5">
    <location>
        <begin position="1"/>
        <end position="95"/>
    </location>
</feature>
<dbReference type="InterPro" id="IPR018957">
    <property type="entry name" value="Znf_C3HC4_RING-type"/>
</dbReference>
<dbReference type="AlphaFoldDB" id="A0AAV6W9U3"/>
<keyword evidence="8" id="KW-1185">Reference proteome</keyword>
<feature type="domain" description="RING-type" evidence="6">
    <location>
        <begin position="151"/>
        <end position="210"/>
    </location>
</feature>